<feature type="transmembrane region" description="Helical" evidence="7">
    <location>
        <begin position="85"/>
        <end position="109"/>
    </location>
</feature>
<evidence type="ECO:0000313" key="9">
    <source>
        <dbReference type="Proteomes" id="UP000317990"/>
    </source>
</evidence>
<evidence type="ECO:0000313" key="8">
    <source>
        <dbReference type="EMBL" id="TGG92234.1"/>
    </source>
</evidence>
<name>A0A524RN93_9CHRO</name>
<feature type="transmembrane region" description="Helical" evidence="7">
    <location>
        <begin position="272"/>
        <end position="305"/>
    </location>
</feature>
<feature type="transmembrane region" description="Helical" evidence="7">
    <location>
        <begin position="50"/>
        <end position="73"/>
    </location>
</feature>
<keyword evidence="4 7" id="KW-1133">Transmembrane helix</keyword>
<evidence type="ECO:0000256" key="3">
    <source>
        <dbReference type="ARBA" id="ARBA00022692"/>
    </source>
</evidence>
<comment type="caution">
    <text evidence="8">The sequence shown here is derived from an EMBL/GenBank/DDBJ whole genome shotgun (WGS) entry which is preliminary data.</text>
</comment>
<feature type="transmembrane region" description="Helical" evidence="7">
    <location>
        <begin position="238"/>
        <end position="260"/>
    </location>
</feature>
<dbReference type="GO" id="GO:0005886">
    <property type="term" value="C:plasma membrane"/>
    <property type="evidence" value="ECO:0007669"/>
    <property type="project" value="UniProtKB-SubCell"/>
</dbReference>
<dbReference type="Pfam" id="PF03706">
    <property type="entry name" value="LPG_synthase_TM"/>
    <property type="match status" value="1"/>
</dbReference>
<keyword evidence="5 7" id="KW-0472">Membrane</keyword>
<evidence type="ECO:0000256" key="4">
    <source>
        <dbReference type="ARBA" id="ARBA00022989"/>
    </source>
</evidence>
<sequence>MSSDPPPLFARSRPPGSLRLWISLASLLCLAWALQGHVEELRTLRIDRSGWLQLAVAVMLTTVSVAVNGFAWWRLLAWLEQPLPFSFALPLFCSTNLFKYIPGGIWHFVGRLRSLSQRGWSLGAGLTGVLLDPLLIAVAGLLLVPLGGFQQGLGLLCPLAVLVLLPRWRDPLIERLARARSRQLKRPLARQRSAAGGGVALPWPSPSAAAAPADPVEETPTEAPTAVLLGRGMPWGPLLCQVGFVLARFLGFLACALVFLPAAAPQLIGPAGYGVLLAGFALAYTAGLVVPGAPGGLGVFELTLVVRLGGVVPQAPLLAIAFCYRLVSSLADLLAAAVAWPLSRGTD</sequence>
<feature type="transmembrane region" description="Helical" evidence="7">
    <location>
        <begin position="20"/>
        <end position="38"/>
    </location>
</feature>
<keyword evidence="3 7" id="KW-0812">Transmembrane</keyword>
<evidence type="ECO:0000256" key="5">
    <source>
        <dbReference type="ARBA" id="ARBA00023136"/>
    </source>
</evidence>
<feature type="region of interest" description="Disordered" evidence="6">
    <location>
        <begin position="187"/>
        <end position="218"/>
    </location>
</feature>
<evidence type="ECO:0000256" key="1">
    <source>
        <dbReference type="ARBA" id="ARBA00004651"/>
    </source>
</evidence>
<evidence type="ECO:0000256" key="6">
    <source>
        <dbReference type="SAM" id="MobiDB-lite"/>
    </source>
</evidence>
<feature type="transmembrane region" description="Helical" evidence="7">
    <location>
        <begin position="121"/>
        <end position="143"/>
    </location>
</feature>
<organism evidence="8 9">
    <name type="scientific">Aphanocapsa feldmannii 277cV</name>
    <dbReference type="NCBI Taxonomy" id="2507553"/>
    <lineage>
        <taxon>Bacteria</taxon>
        <taxon>Bacillati</taxon>
        <taxon>Cyanobacteriota</taxon>
        <taxon>Cyanophyceae</taxon>
        <taxon>Oscillatoriophycideae</taxon>
        <taxon>Chroococcales</taxon>
        <taxon>Microcystaceae</taxon>
        <taxon>Aphanocapsa</taxon>
    </lineage>
</organism>
<keyword evidence="2" id="KW-1003">Cell membrane</keyword>
<dbReference type="EMBL" id="SRMO01000065">
    <property type="protein sequence ID" value="TGG92234.1"/>
    <property type="molecule type" value="Genomic_DNA"/>
</dbReference>
<feature type="compositionally biased region" description="Low complexity" evidence="6">
    <location>
        <begin position="200"/>
        <end position="214"/>
    </location>
</feature>
<evidence type="ECO:0000256" key="2">
    <source>
        <dbReference type="ARBA" id="ARBA00022475"/>
    </source>
</evidence>
<dbReference type="AlphaFoldDB" id="A0A524RN93"/>
<reference evidence="8 9" key="1">
    <citation type="journal article" date="2019" name="mSystems">
        <title>Life at home and on the roam: Genomic adaptions reflect the dual lifestyle of an intracellular, facultative symbiont.</title>
        <authorList>
            <person name="Burgsdorf I."/>
        </authorList>
    </citation>
    <scope>NUCLEOTIDE SEQUENCE [LARGE SCALE GENOMIC DNA]</scope>
    <source>
        <strain evidence="8">277cV</strain>
    </source>
</reference>
<dbReference type="Proteomes" id="UP000317990">
    <property type="component" value="Unassembled WGS sequence"/>
</dbReference>
<accession>A0A524RN93</accession>
<proteinExistence type="predicted"/>
<dbReference type="InterPro" id="IPR022791">
    <property type="entry name" value="L-PG_synthase/AglD"/>
</dbReference>
<evidence type="ECO:0000256" key="7">
    <source>
        <dbReference type="SAM" id="Phobius"/>
    </source>
</evidence>
<comment type="subcellular location">
    <subcellularLocation>
        <location evidence="1">Cell membrane</location>
        <topology evidence="1">Multi-pass membrane protein</topology>
    </subcellularLocation>
</comment>
<protein>
    <submittedName>
        <fullName evidence="8">UPF0104 family protein</fullName>
    </submittedName>
</protein>
<gene>
    <name evidence="8" type="ORF">ERJ67_06135</name>
</gene>